<dbReference type="GO" id="GO:0008483">
    <property type="term" value="F:transaminase activity"/>
    <property type="evidence" value="ECO:0007669"/>
    <property type="project" value="TreeGrafter"/>
</dbReference>
<dbReference type="Pfam" id="PF01041">
    <property type="entry name" value="DegT_DnrJ_EryC1"/>
    <property type="match status" value="1"/>
</dbReference>
<evidence type="ECO:0000313" key="3">
    <source>
        <dbReference type="EMBL" id="PIQ86887.1"/>
    </source>
</evidence>
<dbReference type="Gene3D" id="3.90.1150.10">
    <property type="entry name" value="Aspartate Aminotransferase, domain 1"/>
    <property type="match status" value="1"/>
</dbReference>
<protein>
    <submittedName>
        <fullName evidence="3">CDP-4-keto-6-deoxy-D-glucose-3-dehydrase</fullName>
    </submittedName>
</protein>
<dbReference type="AlphaFoldDB" id="A0A2H0LR94"/>
<dbReference type="GO" id="GO:0000271">
    <property type="term" value="P:polysaccharide biosynthetic process"/>
    <property type="evidence" value="ECO:0007669"/>
    <property type="project" value="TreeGrafter"/>
</dbReference>
<dbReference type="InterPro" id="IPR015424">
    <property type="entry name" value="PyrdxlP-dep_Trfase"/>
</dbReference>
<sequence length="394" mass="44913">MNNKLHWPLMHNNITAGDRQELIDFLKEDNILTQSRNVLAFEEAWSRWLGVKHSVFVNSGSSANLVTLAAFQALHGTGEVLVPTLTWVSDITAVIRLGFDPIFVDINPRTLGMDENQIKKKVTKKTKAVFLTHILGYNALTDSLLAFLAEKNIPLVEDVCESYGATHCTKKLGTFGLVSNFSFYYAHHLTTIEGGMVSTNNKAIYETVRMLRSHGLVRESTDSDLKRQYESEYSDLNPEFIFAYPGFNIRSTELNAVMGLSHLKRLDEEIKLRNRNLAFFLANLDPKRYFVDFELEGCSNYAFTLVLKEPNHAFCERVMETLKDSGVEFRRGTSGGGNQLRQPYLKPYLKKINYKDFPNVEHVHFFGFYIGNYPSLSEERISKLCQLLNQIPLS</sequence>
<dbReference type="GO" id="GO:0030170">
    <property type="term" value="F:pyridoxal phosphate binding"/>
    <property type="evidence" value="ECO:0007669"/>
    <property type="project" value="TreeGrafter"/>
</dbReference>
<dbReference type="Proteomes" id="UP000230859">
    <property type="component" value="Unassembled WGS sequence"/>
</dbReference>
<reference evidence="3 4" key="1">
    <citation type="submission" date="2017-09" db="EMBL/GenBank/DDBJ databases">
        <title>Depth-based differentiation of microbial function through sediment-hosted aquifers and enrichment of novel symbionts in the deep terrestrial subsurface.</title>
        <authorList>
            <person name="Probst A.J."/>
            <person name="Ladd B."/>
            <person name="Jarett J.K."/>
            <person name="Geller-Mcgrath D.E."/>
            <person name="Sieber C.M."/>
            <person name="Emerson J.B."/>
            <person name="Anantharaman K."/>
            <person name="Thomas B.C."/>
            <person name="Malmstrom R."/>
            <person name="Stieglmeier M."/>
            <person name="Klingl A."/>
            <person name="Woyke T."/>
            <person name="Ryan C.M."/>
            <person name="Banfield J.F."/>
        </authorList>
    </citation>
    <scope>NUCLEOTIDE SEQUENCE [LARGE SCALE GENOMIC DNA]</scope>
    <source>
        <strain evidence="3">CG11_big_fil_rev_8_21_14_0_20_45_26</strain>
    </source>
</reference>
<evidence type="ECO:0000256" key="2">
    <source>
        <dbReference type="RuleBase" id="RU004508"/>
    </source>
</evidence>
<gene>
    <name evidence="3" type="ORF">COV74_03085</name>
</gene>
<dbReference type="InterPro" id="IPR015421">
    <property type="entry name" value="PyrdxlP-dep_Trfase_major"/>
</dbReference>
<proteinExistence type="inferred from homology"/>
<dbReference type="InterPro" id="IPR000653">
    <property type="entry name" value="DegT/StrS_aminotransferase"/>
</dbReference>
<evidence type="ECO:0000256" key="1">
    <source>
        <dbReference type="ARBA" id="ARBA00037999"/>
    </source>
</evidence>
<accession>A0A2H0LR94</accession>
<evidence type="ECO:0000313" key="4">
    <source>
        <dbReference type="Proteomes" id="UP000230859"/>
    </source>
</evidence>
<dbReference type="EMBL" id="PCVY01000028">
    <property type="protein sequence ID" value="PIQ86887.1"/>
    <property type="molecule type" value="Genomic_DNA"/>
</dbReference>
<dbReference type="PIRSF" id="PIRSF000390">
    <property type="entry name" value="PLP_StrS"/>
    <property type="match status" value="1"/>
</dbReference>
<dbReference type="SUPFAM" id="SSF53383">
    <property type="entry name" value="PLP-dependent transferases"/>
    <property type="match status" value="1"/>
</dbReference>
<keyword evidence="2" id="KW-0663">Pyridoxal phosphate</keyword>
<dbReference type="Gene3D" id="3.40.640.10">
    <property type="entry name" value="Type I PLP-dependent aspartate aminotransferase-like (Major domain)"/>
    <property type="match status" value="1"/>
</dbReference>
<dbReference type="PANTHER" id="PTHR30244:SF34">
    <property type="entry name" value="DTDP-4-AMINO-4,6-DIDEOXYGALACTOSE TRANSAMINASE"/>
    <property type="match status" value="1"/>
</dbReference>
<dbReference type="PANTHER" id="PTHR30244">
    <property type="entry name" value="TRANSAMINASE"/>
    <property type="match status" value="1"/>
</dbReference>
<comment type="caution">
    <text evidence="3">The sequence shown here is derived from an EMBL/GenBank/DDBJ whole genome shotgun (WGS) entry which is preliminary data.</text>
</comment>
<organism evidence="3 4">
    <name type="scientific">Candidatus Abzuiibacterium crystallinum</name>
    <dbReference type="NCBI Taxonomy" id="1974748"/>
    <lineage>
        <taxon>Bacteria</taxon>
        <taxon>Pseudomonadati</taxon>
        <taxon>Candidatus Omnitrophota</taxon>
        <taxon>Candidatus Abzuiibacterium</taxon>
    </lineage>
</organism>
<comment type="similarity">
    <text evidence="1 2">Belongs to the DegT/DnrJ/EryC1 family.</text>
</comment>
<name>A0A2H0LR94_9BACT</name>
<dbReference type="InterPro" id="IPR015422">
    <property type="entry name" value="PyrdxlP-dep_Trfase_small"/>
</dbReference>